<reference evidence="4 5" key="2">
    <citation type="submission" date="2018-11" db="EMBL/GenBank/DDBJ databases">
        <authorList>
            <consortium name="Pathogen Informatics"/>
        </authorList>
    </citation>
    <scope>NUCLEOTIDE SEQUENCE [LARGE SCALE GENOMIC DNA]</scope>
    <source>
        <strain evidence="4 5">Egypt</strain>
    </source>
</reference>
<dbReference type="OrthoDB" id="418242at2759"/>
<dbReference type="WBParaSite" id="ECPE_0001121601-mRNA-1">
    <property type="protein sequence ID" value="ECPE_0001121601-mRNA-1"/>
    <property type="gene ID" value="ECPE_0001121601"/>
</dbReference>
<dbReference type="EMBL" id="UZAN01050343">
    <property type="protein sequence ID" value="VDP88161.1"/>
    <property type="molecule type" value="Genomic_DNA"/>
</dbReference>
<evidence type="ECO:0000256" key="2">
    <source>
        <dbReference type="SAM" id="MobiDB-lite"/>
    </source>
</evidence>
<name>A0A183AW47_9TREM</name>
<feature type="region of interest" description="Disordered" evidence="2">
    <location>
        <begin position="585"/>
        <end position="696"/>
    </location>
</feature>
<dbReference type="GO" id="GO:1990414">
    <property type="term" value="P:replication-born double-strand break repair via sister chromatid exchange"/>
    <property type="evidence" value="ECO:0007669"/>
    <property type="project" value="TreeGrafter"/>
</dbReference>
<dbReference type="GO" id="GO:0140588">
    <property type="term" value="P:chromatin looping"/>
    <property type="evidence" value="ECO:0007669"/>
    <property type="project" value="InterPro"/>
</dbReference>
<dbReference type="PANTHER" id="PTHR21704">
    <property type="entry name" value="NIPPED-B-LIKE PROTEIN DELANGIN SCC2-RELATED"/>
    <property type="match status" value="1"/>
</dbReference>
<dbReference type="PANTHER" id="PTHR21704:SF18">
    <property type="entry name" value="NIPPED-B-LIKE PROTEIN"/>
    <property type="match status" value="1"/>
</dbReference>
<dbReference type="GO" id="GO:0010468">
    <property type="term" value="P:regulation of gene expression"/>
    <property type="evidence" value="ECO:0007669"/>
    <property type="project" value="InterPro"/>
</dbReference>
<dbReference type="Pfam" id="PF12830">
    <property type="entry name" value="Nipped-B_C"/>
    <property type="match status" value="2"/>
</dbReference>
<organism evidence="6">
    <name type="scientific">Echinostoma caproni</name>
    <dbReference type="NCBI Taxonomy" id="27848"/>
    <lineage>
        <taxon>Eukaryota</taxon>
        <taxon>Metazoa</taxon>
        <taxon>Spiralia</taxon>
        <taxon>Lophotrochozoa</taxon>
        <taxon>Platyhelminthes</taxon>
        <taxon>Trematoda</taxon>
        <taxon>Digenea</taxon>
        <taxon>Plagiorchiida</taxon>
        <taxon>Echinostomata</taxon>
        <taxon>Echinostomatoidea</taxon>
        <taxon>Echinostomatidae</taxon>
        <taxon>Echinostoma</taxon>
    </lineage>
</organism>
<feature type="compositionally biased region" description="Polar residues" evidence="2">
    <location>
        <begin position="123"/>
        <end position="163"/>
    </location>
</feature>
<dbReference type="GO" id="GO:0071169">
    <property type="term" value="P:establishment of protein localization to chromatin"/>
    <property type="evidence" value="ECO:0007669"/>
    <property type="project" value="TreeGrafter"/>
</dbReference>
<protein>
    <recommendedName>
        <fullName evidence="1">Nipped-B protein</fullName>
    </recommendedName>
</protein>
<evidence type="ECO:0000313" key="5">
    <source>
        <dbReference type="Proteomes" id="UP000272942"/>
    </source>
</evidence>
<feature type="compositionally biased region" description="Acidic residues" evidence="2">
    <location>
        <begin position="681"/>
        <end position="696"/>
    </location>
</feature>
<proteinExistence type="inferred from homology"/>
<dbReference type="GO" id="GO:0061775">
    <property type="term" value="F:cohesin loader activity"/>
    <property type="evidence" value="ECO:0007669"/>
    <property type="project" value="InterPro"/>
</dbReference>
<sequence length="696" mass="76328">MGDVASGMGSCVAQTYLKDTLETFFSPFVTVRLTALSVVATILRQGLIHPVQTVPYLIAMQTDLDSNVRVKADAQLQEIDHKFPGFISMRAIQGVNYSYRLQYILHPETLEVVCQKAKSVTVGSQSMQSPDSTNKSLASSQSTRRSARNKTASDSDTIDSNCVEQPRVSKPSSEQTTSNPDSLESLFETIRGTRDPLSDIPAALNSNLYAMLRGNRGQRRSLLSGLIALFDESQTSGTRVMLSQLIYVADNLAHFPYQCQEEPLFVVHHIDLMVSMSGSGVLQSVREALFPELKAALEEALAAQAEAEAKNRAQTEMQLRAELHMQQVASAEAIARGDHATAEHYAEQIQETLQKLNNLATLNPAAATGITSSMNELRSAALVGRDSMPHVDLGPLEEEEEDANAMLMRLADSRSTALPIVRDAIRASRACVLLLTLKQYLKEVYSITDSKIQRYSPTDSPKLWERPLTRRAGIRFNPGPCLQAAAAEVHKLRSNASKLAERKESEGKEIAPTAWPPVLDDIDEPGAEERFDGEMQSLVHDYLEFRKLILTIDPPGEDDIDDLNTSLTTPAPAQTTVGASTQPVIDQQATTQPLQSAASSRFRPSRTLVPQSHKSSDEENDSDDSNAGGASRLMLAQSAPAKKRKPTTSLRTPGRAMNSRPVRQKRKRRRRWTAHGSSSGEESESGAETEVSDPDY</sequence>
<reference evidence="6" key="1">
    <citation type="submission" date="2016-06" db="UniProtKB">
        <authorList>
            <consortium name="WormBaseParasite"/>
        </authorList>
    </citation>
    <scope>IDENTIFICATION</scope>
</reference>
<dbReference type="GO" id="GO:0003682">
    <property type="term" value="F:chromatin binding"/>
    <property type="evidence" value="ECO:0007669"/>
    <property type="project" value="TreeGrafter"/>
</dbReference>
<feature type="compositionally biased region" description="Polar residues" evidence="2">
    <location>
        <begin position="170"/>
        <end position="182"/>
    </location>
</feature>
<feature type="domain" description="Sister chromatid cohesion C-terminal" evidence="3">
    <location>
        <begin position="192"/>
        <end position="272"/>
    </location>
</feature>
<evidence type="ECO:0000313" key="6">
    <source>
        <dbReference type="WBParaSite" id="ECPE_0001121601-mRNA-1"/>
    </source>
</evidence>
<keyword evidence="1" id="KW-0539">Nucleus</keyword>
<evidence type="ECO:0000259" key="3">
    <source>
        <dbReference type="Pfam" id="PF12830"/>
    </source>
</evidence>
<feature type="domain" description="Sister chromatid cohesion C-terminal" evidence="3">
    <location>
        <begin position="10"/>
        <end position="150"/>
    </location>
</feature>
<evidence type="ECO:0000313" key="4">
    <source>
        <dbReference type="EMBL" id="VDP88161.1"/>
    </source>
</evidence>
<feature type="compositionally biased region" description="Polar residues" evidence="2">
    <location>
        <begin position="585"/>
        <end position="599"/>
    </location>
</feature>
<comment type="similarity">
    <text evidence="1">Belongs to the SCC2/Nipped-B family.</text>
</comment>
<accession>A0A183AW47</accession>
<dbReference type="GO" id="GO:0090694">
    <property type="term" value="C:Scc2-Scc4 cohesin loading complex"/>
    <property type="evidence" value="ECO:0007669"/>
    <property type="project" value="TreeGrafter"/>
</dbReference>
<feature type="compositionally biased region" description="Basic residues" evidence="2">
    <location>
        <begin position="662"/>
        <end position="673"/>
    </location>
</feature>
<feature type="region of interest" description="Disordered" evidence="2">
    <location>
        <begin position="123"/>
        <end position="182"/>
    </location>
</feature>
<dbReference type="AlphaFoldDB" id="A0A183AW47"/>
<dbReference type="InterPro" id="IPR033031">
    <property type="entry name" value="Scc2/Nipped-B"/>
</dbReference>
<evidence type="ECO:0000256" key="1">
    <source>
        <dbReference type="RuleBase" id="RU364107"/>
    </source>
</evidence>
<keyword evidence="1" id="KW-0131">Cell cycle</keyword>
<keyword evidence="1" id="KW-0677">Repeat</keyword>
<dbReference type="GO" id="GO:0034087">
    <property type="term" value="P:establishment of mitotic sister chromatid cohesion"/>
    <property type="evidence" value="ECO:0007669"/>
    <property type="project" value="TreeGrafter"/>
</dbReference>
<gene>
    <name evidence="4" type="ORF">ECPE_LOCUS11182</name>
</gene>
<dbReference type="InterPro" id="IPR024986">
    <property type="entry name" value="Nipped-B_C"/>
</dbReference>
<comment type="subcellular location">
    <subcellularLocation>
        <location evidence="1">Nucleus</location>
    </subcellularLocation>
</comment>
<dbReference type="Proteomes" id="UP000272942">
    <property type="component" value="Unassembled WGS sequence"/>
</dbReference>
<keyword evidence="5" id="KW-1185">Reference proteome</keyword>